<organism evidence="1 2">
    <name type="scientific">Salmonella enterica</name>
    <name type="common">Salmonella choleraesuis</name>
    <dbReference type="NCBI Taxonomy" id="28901"/>
    <lineage>
        <taxon>Bacteria</taxon>
        <taxon>Pseudomonadati</taxon>
        <taxon>Pseudomonadota</taxon>
        <taxon>Gammaproteobacteria</taxon>
        <taxon>Enterobacterales</taxon>
        <taxon>Enterobacteriaceae</taxon>
        <taxon>Salmonella</taxon>
    </lineage>
</organism>
<name>A0A379QLU2_SALER</name>
<dbReference type="EMBL" id="UGWP01000004">
    <property type="protein sequence ID" value="SUF56465.1"/>
    <property type="molecule type" value="Genomic_DNA"/>
</dbReference>
<protein>
    <submittedName>
        <fullName evidence="1">Uncharacterized protein</fullName>
    </submittedName>
</protein>
<accession>A0A379QLU2</accession>
<reference evidence="1 2" key="1">
    <citation type="submission" date="2018-06" db="EMBL/GenBank/DDBJ databases">
        <authorList>
            <consortium name="Pathogen Informatics"/>
            <person name="Doyle S."/>
        </authorList>
    </citation>
    <scope>NUCLEOTIDE SEQUENCE [LARGE SCALE GENOMIC DNA]</scope>
    <source>
        <strain evidence="1 2">NCTC10252</strain>
    </source>
</reference>
<dbReference type="Proteomes" id="UP000254597">
    <property type="component" value="Unassembled WGS sequence"/>
</dbReference>
<proteinExistence type="predicted"/>
<gene>
    <name evidence="1" type="ORF">NCTC10252_01703</name>
</gene>
<evidence type="ECO:0000313" key="2">
    <source>
        <dbReference type="Proteomes" id="UP000254597"/>
    </source>
</evidence>
<evidence type="ECO:0000313" key="1">
    <source>
        <dbReference type="EMBL" id="SUF56465.1"/>
    </source>
</evidence>
<dbReference type="AlphaFoldDB" id="A0A379QLU2"/>
<sequence>MMKAALFKKKRLLEKFPTAQVDIEKIKYLTDFNSAWESIYKKTTEKTKGGILRYDLYEVHFMGHGAPDRLYFLGFDYTVDMVGRLKVLPWDKEYGILVLHACRTGRLKENEKGEVDESATCIASEFSRLQNTKVIGQMVHATFCINHSNTIETDIKFVRTPEGQTIPKPIYRIFDYEVGFKYRDYSISNIMAISLLREDDLVLWAYKAGSNVKNLYSEDKEYKRLADMQIWPCRLFINGEAQEEQRVVEVDKFNSNDLEYM</sequence>